<dbReference type="PANTHER" id="PTHR14240:SF4">
    <property type="entry name" value="PROTEIN FANTOM"/>
    <property type="match status" value="1"/>
</dbReference>
<gene>
    <name evidence="2" type="primary">Rpgrip1l</name>
    <name evidence="2" type="ORF">CEYCYA_R00927</name>
</gene>
<comment type="caution">
    <text evidence="2">The sequence shown here is derived from an EMBL/GenBank/DDBJ whole genome shotgun (WGS) entry which is preliminary data.</text>
</comment>
<dbReference type="InterPro" id="IPR035892">
    <property type="entry name" value="C2_domain_sf"/>
</dbReference>
<dbReference type="Gene3D" id="2.60.40.150">
    <property type="entry name" value="C2 domain"/>
    <property type="match status" value="1"/>
</dbReference>
<reference evidence="2 3" key="1">
    <citation type="submission" date="2020-02" db="EMBL/GenBank/DDBJ databases">
        <title>Bird 10,000 Genomes (B10K) Project - Family phase.</title>
        <authorList>
            <person name="Zhang G."/>
        </authorList>
    </citation>
    <scope>NUCLEOTIDE SEQUENCE [LARGE SCALE GENOMIC DNA]</scope>
    <source>
        <strain evidence="2">B10K-DU-013-51</strain>
        <tissue evidence="2">Mixed tissue sample</tissue>
    </source>
</reference>
<name>A0A7L4N6D9_9AVES</name>
<dbReference type="Proteomes" id="UP000586704">
    <property type="component" value="Unassembled WGS sequence"/>
</dbReference>
<accession>A0A7L4N6D9</accession>
<dbReference type="GO" id="GO:0031870">
    <property type="term" value="F:thromboxane A2 receptor binding"/>
    <property type="evidence" value="ECO:0007669"/>
    <property type="project" value="TreeGrafter"/>
</dbReference>
<dbReference type="InterPro" id="IPR041091">
    <property type="entry name" value="RPGRIP1_C"/>
</dbReference>
<feature type="domain" description="RPGRIP1 C-terminal" evidence="1">
    <location>
        <begin position="1"/>
        <end position="103"/>
    </location>
</feature>
<keyword evidence="3" id="KW-1185">Reference proteome</keyword>
<dbReference type="EMBL" id="VYZU01040809">
    <property type="protein sequence ID" value="NXY85637.1"/>
    <property type="molecule type" value="Genomic_DNA"/>
</dbReference>
<dbReference type="PANTHER" id="PTHR14240">
    <property type="entry name" value="RETINITIS PIGMENTOSA GTPASE REGULATOR-INTERACTING PROTEIN"/>
    <property type="match status" value="1"/>
</dbReference>
<evidence type="ECO:0000313" key="3">
    <source>
        <dbReference type="Proteomes" id="UP000586704"/>
    </source>
</evidence>
<dbReference type="AlphaFoldDB" id="A0A7L4N6D9"/>
<dbReference type="GO" id="GO:1905515">
    <property type="term" value="P:non-motile cilium assembly"/>
    <property type="evidence" value="ECO:0007669"/>
    <property type="project" value="TreeGrafter"/>
</dbReference>
<feature type="non-terminal residue" evidence="2">
    <location>
        <position position="1"/>
    </location>
</feature>
<evidence type="ECO:0000313" key="2">
    <source>
        <dbReference type="EMBL" id="NXY85637.1"/>
    </source>
</evidence>
<proteinExistence type="predicted"/>
<dbReference type="OrthoDB" id="2133912at2759"/>
<dbReference type="Pfam" id="PF18111">
    <property type="entry name" value="RPGR1_C"/>
    <property type="match status" value="1"/>
</dbReference>
<dbReference type="InterPro" id="IPR031139">
    <property type="entry name" value="RPGRIP1_fam"/>
</dbReference>
<feature type="non-terminal residue" evidence="2">
    <location>
        <position position="107"/>
    </location>
</feature>
<evidence type="ECO:0000259" key="1">
    <source>
        <dbReference type="Pfam" id="PF18111"/>
    </source>
</evidence>
<dbReference type="GO" id="GO:0046548">
    <property type="term" value="P:retinal rod cell development"/>
    <property type="evidence" value="ECO:0007669"/>
    <property type="project" value="TreeGrafter"/>
</dbReference>
<organism evidence="2 3">
    <name type="scientific">Ceyx cyanopectus</name>
    <name type="common">Indigo-banded kingfisher</name>
    <dbReference type="NCBI Taxonomy" id="390723"/>
    <lineage>
        <taxon>Eukaryota</taxon>
        <taxon>Metazoa</taxon>
        <taxon>Chordata</taxon>
        <taxon>Craniata</taxon>
        <taxon>Vertebrata</taxon>
        <taxon>Euteleostomi</taxon>
        <taxon>Archelosauria</taxon>
        <taxon>Archosauria</taxon>
        <taxon>Dinosauria</taxon>
        <taxon>Saurischia</taxon>
        <taxon>Theropoda</taxon>
        <taxon>Coelurosauria</taxon>
        <taxon>Aves</taxon>
        <taxon>Neognathae</taxon>
        <taxon>Neoaves</taxon>
        <taxon>Telluraves</taxon>
        <taxon>Coraciimorphae</taxon>
        <taxon>Coraciiformes</taxon>
        <taxon>Alcedinidae</taxon>
        <taxon>Ceyx</taxon>
    </lineage>
</organism>
<protein>
    <submittedName>
        <fullName evidence="2">FTM protein</fullName>
    </submittedName>
</protein>
<dbReference type="GO" id="GO:0032391">
    <property type="term" value="C:photoreceptor connecting cilium"/>
    <property type="evidence" value="ECO:0007669"/>
    <property type="project" value="TreeGrafter"/>
</dbReference>
<sequence length="107" mass="12194">VIHVDKANNPARRDYLKSMLLEPDVHTDSLLFTVVSDPPDDEQSLECEDVGFARVSLREILHKQRDIIEQEIDVMDSEDDRAIIGKLKVTVEALHALCSVYEECQDD</sequence>